<comment type="caution">
    <text evidence="1">The sequence shown here is derived from an EMBL/GenBank/DDBJ whole genome shotgun (WGS) entry which is preliminary data.</text>
</comment>
<feature type="non-terminal residue" evidence="1">
    <location>
        <position position="1"/>
    </location>
</feature>
<dbReference type="EMBL" id="BARU01032664">
    <property type="protein sequence ID" value="GAH73641.1"/>
    <property type="molecule type" value="Genomic_DNA"/>
</dbReference>
<gene>
    <name evidence="1" type="ORF">S03H2_51481</name>
</gene>
<protein>
    <submittedName>
        <fullName evidence="1">Uncharacterized protein</fullName>
    </submittedName>
</protein>
<sequence length="31" mass="3634">VDKFRPIYEDCNAILISKGIIKKEEGERKIK</sequence>
<evidence type="ECO:0000313" key="1">
    <source>
        <dbReference type="EMBL" id="GAH73641.1"/>
    </source>
</evidence>
<organism evidence="1">
    <name type="scientific">marine sediment metagenome</name>
    <dbReference type="NCBI Taxonomy" id="412755"/>
    <lineage>
        <taxon>unclassified sequences</taxon>
        <taxon>metagenomes</taxon>
        <taxon>ecological metagenomes</taxon>
    </lineage>
</organism>
<name>X1HU02_9ZZZZ</name>
<accession>X1HU02</accession>
<reference evidence="1" key="1">
    <citation type="journal article" date="2014" name="Front. Microbiol.">
        <title>High frequency of phylogenetically diverse reductive dehalogenase-homologous genes in deep subseafloor sedimentary metagenomes.</title>
        <authorList>
            <person name="Kawai M."/>
            <person name="Futagami T."/>
            <person name="Toyoda A."/>
            <person name="Takaki Y."/>
            <person name="Nishi S."/>
            <person name="Hori S."/>
            <person name="Arai W."/>
            <person name="Tsubouchi T."/>
            <person name="Morono Y."/>
            <person name="Uchiyama I."/>
            <person name="Ito T."/>
            <person name="Fujiyama A."/>
            <person name="Inagaki F."/>
            <person name="Takami H."/>
        </authorList>
    </citation>
    <scope>NUCLEOTIDE SEQUENCE</scope>
    <source>
        <strain evidence="1">Expedition CK06-06</strain>
    </source>
</reference>
<dbReference type="AlphaFoldDB" id="X1HU02"/>
<proteinExistence type="predicted"/>